<dbReference type="PRINTS" id="PR00719">
    <property type="entry name" value="LMWPTPASE"/>
</dbReference>
<evidence type="ECO:0000256" key="6">
    <source>
        <dbReference type="PIRSR" id="PIRSR617867-1"/>
    </source>
</evidence>
<dbReference type="InterPro" id="IPR023485">
    <property type="entry name" value="Ptyr_pPase"/>
</dbReference>
<evidence type="ECO:0000259" key="7">
    <source>
        <dbReference type="SMART" id="SM00226"/>
    </source>
</evidence>
<name>A0A413ZY18_9FIRM</name>
<dbReference type="PANTHER" id="PTHR11717:SF7">
    <property type="entry name" value="LOW MOLECULAR WEIGHT PHOSPHOTYROSINE PROTEIN PHOSPHATASE"/>
    <property type="match status" value="1"/>
</dbReference>
<feature type="domain" description="Phosphotyrosine protein phosphatase I" evidence="7">
    <location>
        <begin position="2"/>
        <end position="147"/>
    </location>
</feature>
<keyword evidence="4" id="KW-0904">Protein phosphatase</keyword>
<gene>
    <name evidence="8" type="ORF">DW848_14210</name>
</gene>
<dbReference type="EC" id="3.1.3.48" evidence="2"/>
<dbReference type="SMART" id="SM00226">
    <property type="entry name" value="LMWPc"/>
    <property type="match status" value="1"/>
</dbReference>
<sequence>MIRVAFCCHGNICRSTLSESVFTYKVNTLGLGDQFIIDSFATSREEIGNPPHRGTVNKLREVGIPLVPHRAKQITLADYDKFDYIIGMDTANIRNLNRMLNNDPEGKIYKLLSFAGLSRDIADPWYTGNFDETYTDVEEGCEGFLEYLRENGEI</sequence>
<dbReference type="PANTHER" id="PTHR11717">
    <property type="entry name" value="LOW MOLECULAR WEIGHT PROTEIN TYROSINE PHOSPHATASE"/>
    <property type="match status" value="1"/>
</dbReference>
<dbReference type="EMBL" id="QSHU01000025">
    <property type="protein sequence ID" value="RHC36332.1"/>
    <property type="molecule type" value="Genomic_DNA"/>
</dbReference>
<accession>A0A413ZY18</accession>
<protein>
    <recommendedName>
        <fullName evidence="2">protein-tyrosine-phosphatase</fullName>
        <ecNumber evidence="2">3.1.3.48</ecNumber>
    </recommendedName>
</protein>
<dbReference type="InterPro" id="IPR050438">
    <property type="entry name" value="LMW_PTPase"/>
</dbReference>
<dbReference type="InterPro" id="IPR036196">
    <property type="entry name" value="Ptyr_pPase_sf"/>
</dbReference>
<reference evidence="8 9" key="1">
    <citation type="submission" date="2018-08" db="EMBL/GenBank/DDBJ databases">
        <title>A genome reference for cultivated species of the human gut microbiota.</title>
        <authorList>
            <person name="Zou Y."/>
            <person name="Xue W."/>
            <person name="Luo G."/>
        </authorList>
    </citation>
    <scope>NUCLEOTIDE SEQUENCE [LARGE SCALE GENOMIC DNA]</scope>
    <source>
        <strain evidence="8 9">AM36-3AA</strain>
    </source>
</reference>
<keyword evidence="3" id="KW-0378">Hydrolase</keyword>
<dbReference type="CDD" id="cd16343">
    <property type="entry name" value="LMWPTP"/>
    <property type="match status" value="1"/>
</dbReference>
<evidence type="ECO:0000256" key="3">
    <source>
        <dbReference type="ARBA" id="ARBA00022801"/>
    </source>
</evidence>
<dbReference type="InterPro" id="IPR017867">
    <property type="entry name" value="Tyr_phospatase_low_mol_wt"/>
</dbReference>
<proteinExistence type="inferred from homology"/>
<dbReference type="Gene3D" id="3.40.50.2300">
    <property type="match status" value="1"/>
</dbReference>
<dbReference type="SUPFAM" id="SSF52788">
    <property type="entry name" value="Phosphotyrosine protein phosphatases I"/>
    <property type="match status" value="1"/>
</dbReference>
<dbReference type="AlphaFoldDB" id="A0A413ZY18"/>
<dbReference type="GO" id="GO:0004725">
    <property type="term" value="F:protein tyrosine phosphatase activity"/>
    <property type="evidence" value="ECO:0007669"/>
    <property type="project" value="UniProtKB-EC"/>
</dbReference>
<dbReference type="Pfam" id="PF01451">
    <property type="entry name" value="LMWPc"/>
    <property type="match status" value="1"/>
</dbReference>
<organism evidence="8 9">
    <name type="scientific">Agathobacter rectalis</name>
    <dbReference type="NCBI Taxonomy" id="39491"/>
    <lineage>
        <taxon>Bacteria</taxon>
        <taxon>Bacillati</taxon>
        <taxon>Bacillota</taxon>
        <taxon>Clostridia</taxon>
        <taxon>Lachnospirales</taxon>
        <taxon>Lachnospiraceae</taxon>
        <taxon>Agathobacter</taxon>
    </lineage>
</organism>
<evidence type="ECO:0000256" key="2">
    <source>
        <dbReference type="ARBA" id="ARBA00013064"/>
    </source>
</evidence>
<comment type="caution">
    <text evidence="8">The sequence shown here is derived from an EMBL/GenBank/DDBJ whole genome shotgun (WGS) entry which is preliminary data.</text>
</comment>
<dbReference type="Proteomes" id="UP000286104">
    <property type="component" value="Unassembled WGS sequence"/>
</dbReference>
<evidence type="ECO:0000256" key="1">
    <source>
        <dbReference type="ARBA" id="ARBA00011063"/>
    </source>
</evidence>
<evidence type="ECO:0000256" key="5">
    <source>
        <dbReference type="ARBA" id="ARBA00051722"/>
    </source>
</evidence>
<comment type="catalytic activity">
    <reaction evidence="5">
        <text>O-phospho-L-tyrosyl-[protein] + H2O = L-tyrosyl-[protein] + phosphate</text>
        <dbReference type="Rhea" id="RHEA:10684"/>
        <dbReference type="Rhea" id="RHEA-COMP:10136"/>
        <dbReference type="Rhea" id="RHEA-COMP:20101"/>
        <dbReference type="ChEBI" id="CHEBI:15377"/>
        <dbReference type="ChEBI" id="CHEBI:43474"/>
        <dbReference type="ChEBI" id="CHEBI:46858"/>
        <dbReference type="ChEBI" id="CHEBI:61978"/>
        <dbReference type="EC" id="3.1.3.48"/>
    </reaction>
</comment>
<dbReference type="RefSeq" id="WP_117918522.1">
    <property type="nucleotide sequence ID" value="NZ_QRUL01000003.1"/>
</dbReference>
<feature type="active site" evidence="6">
    <location>
        <position position="14"/>
    </location>
</feature>
<comment type="similarity">
    <text evidence="1">Belongs to the low molecular weight phosphotyrosine protein phosphatase family.</text>
</comment>
<feature type="active site" description="Nucleophile" evidence="6">
    <location>
        <position position="8"/>
    </location>
</feature>
<evidence type="ECO:0000256" key="4">
    <source>
        <dbReference type="ARBA" id="ARBA00022912"/>
    </source>
</evidence>
<evidence type="ECO:0000313" key="9">
    <source>
        <dbReference type="Proteomes" id="UP000286104"/>
    </source>
</evidence>
<feature type="active site" description="Proton donor" evidence="6">
    <location>
        <position position="123"/>
    </location>
</feature>
<evidence type="ECO:0000313" key="8">
    <source>
        <dbReference type="EMBL" id="RHC36332.1"/>
    </source>
</evidence>